<accession>A0A6B8RT88</accession>
<organism evidence="8 9">
    <name type="scientific">Paenibacillus psychroresistens</name>
    <dbReference type="NCBI Taxonomy" id="1778678"/>
    <lineage>
        <taxon>Bacteria</taxon>
        <taxon>Bacillati</taxon>
        <taxon>Bacillota</taxon>
        <taxon>Bacilli</taxon>
        <taxon>Bacillales</taxon>
        <taxon>Paenibacillaceae</taxon>
        <taxon>Paenibacillus</taxon>
    </lineage>
</organism>
<keyword evidence="9" id="KW-1185">Reference proteome</keyword>
<dbReference type="InterPro" id="IPR010645">
    <property type="entry name" value="MFS_4"/>
</dbReference>
<dbReference type="InterPro" id="IPR036259">
    <property type="entry name" value="MFS_trans_sf"/>
</dbReference>
<evidence type="ECO:0000259" key="7">
    <source>
        <dbReference type="PROSITE" id="PS50850"/>
    </source>
</evidence>
<dbReference type="AlphaFoldDB" id="A0A6B8RT88"/>
<dbReference type="PANTHER" id="PTHR23537:SF1">
    <property type="entry name" value="SUGAR TRANSPORTER"/>
    <property type="match status" value="1"/>
</dbReference>
<evidence type="ECO:0000256" key="6">
    <source>
        <dbReference type="SAM" id="Phobius"/>
    </source>
</evidence>
<feature type="transmembrane region" description="Helical" evidence="6">
    <location>
        <begin position="158"/>
        <end position="179"/>
    </location>
</feature>
<dbReference type="Pfam" id="PF06779">
    <property type="entry name" value="MFS_4"/>
    <property type="match status" value="1"/>
</dbReference>
<dbReference type="Proteomes" id="UP000426246">
    <property type="component" value="Chromosome"/>
</dbReference>
<dbReference type="PRINTS" id="PR01035">
    <property type="entry name" value="TCRTETA"/>
</dbReference>
<keyword evidence="3 6" id="KW-0812">Transmembrane</keyword>
<dbReference type="GO" id="GO:0022857">
    <property type="term" value="F:transmembrane transporter activity"/>
    <property type="evidence" value="ECO:0007669"/>
    <property type="project" value="InterPro"/>
</dbReference>
<feature type="transmembrane region" description="Helical" evidence="6">
    <location>
        <begin position="200"/>
        <end position="221"/>
    </location>
</feature>
<feature type="transmembrane region" description="Helical" evidence="6">
    <location>
        <begin position="132"/>
        <end position="152"/>
    </location>
</feature>
<feature type="transmembrane region" description="Helical" evidence="6">
    <location>
        <begin position="356"/>
        <end position="378"/>
    </location>
</feature>
<name>A0A6B8RT88_9BACL</name>
<feature type="transmembrane region" description="Helical" evidence="6">
    <location>
        <begin position="103"/>
        <end position="125"/>
    </location>
</feature>
<evidence type="ECO:0000313" key="8">
    <source>
        <dbReference type="EMBL" id="QGQ99129.1"/>
    </source>
</evidence>
<evidence type="ECO:0000256" key="1">
    <source>
        <dbReference type="ARBA" id="ARBA00004651"/>
    </source>
</evidence>
<dbReference type="Gene3D" id="1.20.1250.20">
    <property type="entry name" value="MFS general substrate transporter like domains"/>
    <property type="match status" value="2"/>
</dbReference>
<dbReference type="InterPro" id="IPR001958">
    <property type="entry name" value="Tet-R_TetA/multi-R_MdtG-like"/>
</dbReference>
<evidence type="ECO:0000256" key="4">
    <source>
        <dbReference type="ARBA" id="ARBA00022989"/>
    </source>
</evidence>
<dbReference type="PROSITE" id="PS50850">
    <property type="entry name" value="MFS"/>
    <property type="match status" value="1"/>
</dbReference>
<keyword evidence="2" id="KW-0813">Transport</keyword>
<evidence type="ECO:0000256" key="2">
    <source>
        <dbReference type="ARBA" id="ARBA00022448"/>
    </source>
</evidence>
<evidence type="ECO:0000256" key="5">
    <source>
        <dbReference type="ARBA" id="ARBA00023136"/>
    </source>
</evidence>
<dbReference type="InterPro" id="IPR020846">
    <property type="entry name" value="MFS_dom"/>
</dbReference>
<evidence type="ECO:0000256" key="3">
    <source>
        <dbReference type="ARBA" id="ARBA00022692"/>
    </source>
</evidence>
<keyword evidence="5 6" id="KW-0472">Membrane</keyword>
<feature type="transmembrane region" description="Helical" evidence="6">
    <location>
        <begin position="48"/>
        <end position="67"/>
    </location>
</feature>
<feature type="transmembrane region" description="Helical" evidence="6">
    <location>
        <begin position="270"/>
        <end position="288"/>
    </location>
</feature>
<dbReference type="EMBL" id="CP034235">
    <property type="protein sequence ID" value="QGQ99129.1"/>
    <property type="molecule type" value="Genomic_DNA"/>
</dbReference>
<dbReference type="KEGG" id="ppsc:EHS13_31765"/>
<dbReference type="SUPFAM" id="SSF103473">
    <property type="entry name" value="MFS general substrate transporter"/>
    <property type="match status" value="1"/>
</dbReference>
<dbReference type="OrthoDB" id="9797953at2"/>
<feature type="domain" description="Major facilitator superfamily (MFS) profile" evidence="7">
    <location>
        <begin position="8"/>
        <end position="382"/>
    </location>
</feature>
<dbReference type="RefSeq" id="WP_155704237.1">
    <property type="nucleotide sequence ID" value="NZ_CP034235.1"/>
</dbReference>
<sequence>MVKKHAVILLFGGIAALMVAMGVGRFAFTPILPMMLEEHLISPAHAGYLASSNYLGYLVGAIALTIYQPKRLASFLLVGLLISVLTTWGMAEFNGLEVWMLLRFLSGAASAAVFILTSNIVLEYLSPFQTGFLYGAVGLGILLTGIFVPVFAQHGDSFFVWKGLGLLSLILGVIAWFLLKQQSSSNQIPKASSIAQRQESVKQILVFIIIAYSLEGLGYIVTGTYLVAYVKSFSSITNISSLSWVLVGIAAAPSCLIWSILASKIGHKKSLILAMILQAIGIAIPVIVPSLASVYVGALLFGATFMGITTLSIAFVKHVDSKNSRKLVGLLTAFFGLGQIIGPLIAGFLISGAGNYNTALVGAALVVLLGAMILQFGIRRPRYV</sequence>
<feature type="transmembrane region" description="Helical" evidence="6">
    <location>
        <begin position="294"/>
        <end position="316"/>
    </location>
</feature>
<feature type="transmembrane region" description="Helical" evidence="6">
    <location>
        <begin position="328"/>
        <end position="350"/>
    </location>
</feature>
<evidence type="ECO:0000313" key="9">
    <source>
        <dbReference type="Proteomes" id="UP000426246"/>
    </source>
</evidence>
<protein>
    <submittedName>
        <fullName evidence="8">YbfB/YjiJ family MFS transporter</fullName>
    </submittedName>
</protein>
<feature type="transmembrane region" description="Helical" evidence="6">
    <location>
        <begin position="72"/>
        <end position="91"/>
    </location>
</feature>
<gene>
    <name evidence="8" type="ORF">EHS13_31765</name>
</gene>
<reference evidence="9" key="1">
    <citation type="submission" date="2018-11" db="EMBL/GenBank/DDBJ databases">
        <title>Complete genome sequence of Paenibacillus sp. ML311-T8.</title>
        <authorList>
            <person name="Nam Y.-D."/>
            <person name="Kang J."/>
            <person name="Chung W.-H."/>
            <person name="Park Y.S."/>
        </authorList>
    </citation>
    <scope>NUCLEOTIDE SEQUENCE [LARGE SCALE GENOMIC DNA]</scope>
    <source>
        <strain evidence="9">ML311-T8</strain>
    </source>
</reference>
<keyword evidence="4 6" id="KW-1133">Transmembrane helix</keyword>
<comment type="subcellular location">
    <subcellularLocation>
        <location evidence="1">Cell membrane</location>
        <topology evidence="1">Multi-pass membrane protein</topology>
    </subcellularLocation>
</comment>
<feature type="transmembrane region" description="Helical" evidence="6">
    <location>
        <begin position="241"/>
        <end position="263"/>
    </location>
</feature>
<dbReference type="GO" id="GO:0005886">
    <property type="term" value="C:plasma membrane"/>
    <property type="evidence" value="ECO:0007669"/>
    <property type="project" value="UniProtKB-SubCell"/>
</dbReference>
<feature type="transmembrane region" description="Helical" evidence="6">
    <location>
        <begin position="7"/>
        <end position="28"/>
    </location>
</feature>
<proteinExistence type="predicted"/>
<dbReference type="PANTHER" id="PTHR23537">
    <property type="match status" value="1"/>
</dbReference>